<reference evidence="4" key="1">
    <citation type="submission" date="2021-06" db="EMBL/GenBank/DDBJ databases">
        <authorList>
            <person name="Hodson N. C."/>
            <person name="Mongue J. A."/>
            <person name="Jaron S. K."/>
        </authorList>
    </citation>
    <scope>NUCLEOTIDE SEQUENCE</scope>
</reference>
<dbReference type="AlphaFoldDB" id="A0A8J2PKS0"/>
<protein>
    <recommendedName>
        <fullName evidence="3">Lipase domain-containing protein</fullName>
    </recommendedName>
</protein>
<dbReference type="GO" id="GO:0016298">
    <property type="term" value="F:lipase activity"/>
    <property type="evidence" value="ECO:0007669"/>
    <property type="project" value="InterPro"/>
</dbReference>
<evidence type="ECO:0000256" key="2">
    <source>
        <dbReference type="SAM" id="SignalP"/>
    </source>
</evidence>
<organism evidence="4 5">
    <name type="scientific">Allacma fusca</name>
    <dbReference type="NCBI Taxonomy" id="39272"/>
    <lineage>
        <taxon>Eukaryota</taxon>
        <taxon>Metazoa</taxon>
        <taxon>Ecdysozoa</taxon>
        <taxon>Arthropoda</taxon>
        <taxon>Hexapoda</taxon>
        <taxon>Collembola</taxon>
        <taxon>Symphypleona</taxon>
        <taxon>Sminthuridae</taxon>
        <taxon>Allacma</taxon>
    </lineage>
</organism>
<dbReference type="InterPro" id="IPR013818">
    <property type="entry name" value="Lipase"/>
</dbReference>
<dbReference type="GO" id="GO:0005615">
    <property type="term" value="C:extracellular space"/>
    <property type="evidence" value="ECO:0007669"/>
    <property type="project" value="TreeGrafter"/>
</dbReference>
<comment type="caution">
    <text evidence="4">The sequence shown here is derived from an EMBL/GenBank/DDBJ whole genome shotgun (WGS) entry which is preliminary data.</text>
</comment>
<dbReference type="Pfam" id="PF00151">
    <property type="entry name" value="Lipase"/>
    <property type="match status" value="1"/>
</dbReference>
<gene>
    <name evidence="4" type="ORF">AFUS01_LOCUS43969</name>
</gene>
<dbReference type="GO" id="GO:0016042">
    <property type="term" value="P:lipid catabolic process"/>
    <property type="evidence" value="ECO:0007669"/>
    <property type="project" value="TreeGrafter"/>
</dbReference>
<evidence type="ECO:0000259" key="3">
    <source>
        <dbReference type="Pfam" id="PF00151"/>
    </source>
</evidence>
<dbReference type="PANTHER" id="PTHR11610">
    <property type="entry name" value="LIPASE"/>
    <property type="match status" value="1"/>
</dbReference>
<feature type="chain" id="PRO_5035279799" description="Lipase domain-containing protein" evidence="2">
    <location>
        <begin position="17"/>
        <end position="398"/>
    </location>
</feature>
<keyword evidence="5" id="KW-1185">Reference proteome</keyword>
<dbReference type="PANTHER" id="PTHR11610:SF173">
    <property type="entry name" value="LIPASE DOMAIN-CONTAINING PROTEIN-RELATED"/>
    <property type="match status" value="1"/>
</dbReference>
<proteinExistence type="inferred from homology"/>
<sequence length="398" mass="44370">MYFYLFILPLLLGTNGAEESPEENSILDDTELFLIKAMSTEGMKEAFGESSVRNAVEYDSEAGDYAGLSKVSHKNVQFVMYTRENTDMDNGTEIYIGLKDHLLTYGYNPSAPTKIICHGFNSDYKNGPGGQLVPAYFNATPSTQPINIISINWASMAGLHKEIPPEKPIIPNGQAHRQWYDIFYFPPARNTEIVGNLTGALVQFLVQNMGANVKDFHLIGHSLGAHVMGYTGRFVQEKLGMSVARITGLDPAGPCFESYRFACFRGTFIPINRTNADFVDIIHTNAGRFGMTRPVGHVDFYPNNGHHQPGCPGWWRPTSRAICAHTRSVKLMKDSILFPKFAFRSLECPTWAEFSDGVCKRDKRFVAVMGEDCSPKTRGIYFLKTGDRDPFNVGVSTI</sequence>
<name>A0A8J2PKS0_9HEXA</name>
<feature type="domain" description="Lipase" evidence="3">
    <location>
        <begin position="183"/>
        <end position="391"/>
    </location>
</feature>
<keyword evidence="2" id="KW-0732">Signal</keyword>
<dbReference type="Proteomes" id="UP000708208">
    <property type="component" value="Unassembled WGS sequence"/>
</dbReference>
<dbReference type="CDD" id="cd00707">
    <property type="entry name" value="Pancreat_lipase_like"/>
    <property type="match status" value="1"/>
</dbReference>
<comment type="similarity">
    <text evidence="1">Belongs to the AB hydrolase superfamily. Lipase family.</text>
</comment>
<evidence type="ECO:0000313" key="5">
    <source>
        <dbReference type="Proteomes" id="UP000708208"/>
    </source>
</evidence>
<evidence type="ECO:0000256" key="1">
    <source>
        <dbReference type="RuleBase" id="RU004262"/>
    </source>
</evidence>
<dbReference type="GO" id="GO:0017171">
    <property type="term" value="F:serine hydrolase activity"/>
    <property type="evidence" value="ECO:0007669"/>
    <property type="project" value="TreeGrafter"/>
</dbReference>
<feature type="signal peptide" evidence="2">
    <location>
        <begin position="1"/>
        <end position="16"/>
    </location>
</feature>
<dbReference type="EMBL" id="CAJVCH010570255">
    <property type="protein sequence ID" value="CAG7834463.1"/>
    <property type="molecule type" value="Genomic_DNA"/>
</dbReference>
<accession>A0A8J2PKS0</accession>
<dbReference type="OrthoDB" id="199913at2759"/>
<dbReference type="InterPro" id="IPR033906">
    <property type="entry name" value="Lipase_N"/>
</dbReference>
<evidence type="ECO:0000313" key="4">
    <source>
        <dbReference type="EMBL" id="CAG7834463.1"/>
    </source>
</evidence>
<dbReference type="InterPro" id="IPR000734">
    <property type="entry name" value="TAG_lipase"/>
</dbReference>